<protein>
    <recommendedName>
        <fullName evidence="6">Pentacotripeptide-repeat region of PRORP domain-containing protein</fullName>
    </recommendedName>
</protein>
<dbReference type="EMBL" id="CAJNDS010002472">
    <property type="protein sequence ID" value="CAE7490056.1"/>
    <property type="molecule type" value="Genomic_DNA"/>
</dbReference>
<proteinExistence type="predicted"/>
<keyword evidence="5" id="KW-1185">Reference proteome</keyword>
<feature type="chain" id="PRO_5032543890" description="Pentacotripeptide-repeat region of PRORP domain-containing protein" evidence="3">
    <location>
        <begin position="25"/>
        <end position="340"/>
    </location>
</feature>
<evidence type="ECO:0008006" key="6">
    <source>
        <dbReference type="Google" id="ProtNLM"/>
    </source>
</evidence>
<evidence type="ECO:0000313" key="5">
    <source>
        <dbReference type="Proteomes" id="UP000604046"/>
    </source>
</evidence>
<sequence length="340" mass="37606">MSYTSCVRLTAAVLVFLNLHSLLGGPCFGVVGQKRLRKLQEQAGLVVHSPAAVRRQVPLSSSGKALLRRITAAQTWEVVEQLVQKYTGNEIQIFNAAMQKALSLGRYRQGATIYNRLCNSNVTKHPATYTAAITLHSRLGYAEAVQDIWKEGLRTHGMDTVLASARIRAAAREGDIETAVRILDEMNETGIEINVVHVSSALRACWTAEGPRHNAAKYLFYTVLPRLCLQPNRITFNNLLGALDTGPLSDIVSAYSDMKALNVTPDAVTAETFLLALFRKPKQQRWTNPEITARHLRNEDGARLSAARSALRDFKASHVELSELTRHIDDALKLLAAERV</sequence>
<evidence type="ECO:0000256" key="3">
    <source>
        <dbReference type="SAM" id="SignalP"/>
    </source>
</evidence>
<dbReference type="NCBIfam" id="TIGR00756">
    <property type="entry name" value="PPR"/>
    <property type="match status" value="1"/>
</dbReference>
<dbReference type="GO" id="GO:0009507">
    <property type="term" value="C:chloroplast"/>
    <property type="evidence" value="ECO:0007669"/>
    <property type="project" value="TreeGrafter"/>
</dbReference>
<gene>
    <name evidence="4" type="ORF">SNAT2548_LOCUS27480</name>
</gene>
<evidence type="ECO:0000256" key="1">
    <source>
        <dbReference type="ARBA" id="ARBA00022737"/>
    </source>
</evidence>
<dbReference type="InterPro" id="IPR011990">
    <property type="entry name" value="TPR-like_helical_dom_sf"/>
</dbReference>
<dbReference type="PANTHER" id="PTHR47936:SF1">
    <property type="entry name" value="PENTATRICOPEPTIDE REPEAT-CONTAINING PROTEIN GUN1, CHLOROPLASTIC"/>
    <property type="match status" value="1"/>
</dbReference>
<dbReference type="Pfam" id="PF13812">
    <property type="entry name" value="PPR_3"/>
    <property type="match status" value="1"/>
</dbReference>
<dbReference type="Proteomes" id="UP000604046">
    <property type="component" value="Unassembled WGS sequence"/>
</dbReference>
<comment type="caution">
    <text evidence="4">The sequence shown here is derived from an EMBL/GenBank/DDBJ whole genome shotgun (WGS) entry which is preliminary data.</text>
</comment>
<feature type="signal peptide" evidence="3">
    <location>
        <begin position="1"/>
        <end position="24"/>
    </location>
</feature>
<dbReference type="AlphaFoldDB" id="A0A812SKT6"/>
<dbReference type="InterPro" id="IPR002885">
    <property type="entry name" value="PPR_rpt"/>
</dbReference>
<dbReference type="PANTHER" id="PTHR47936">
    <property type="entry name" value="PPR_LONG DOMAIN-CONTAINING PROTEIN"/>
    <property type="match status" value="1"/>
</dbReference>
<evidence type="ECO:0000256" key="2">
    <source>
        <dbReference type="PROSITE-ProRule" id="PRU00708"/>
    </source>
</evidence>
<dbReference type="GO" id="GO:0031930">
    <property type="term" value="P:mitochondria-nucleus signaling pathway"/>
    <property type="evidence" value="ECO:0007669"/>
    <property type="project" value="TreeGrafter"/>
</dbReference>
<organism evidence="4 5">
    <name type="scientific">Symbiodinium natans</name>
    <dbReference type="NCBI Taxonomy" id="878477"/>
    <lineage>
        <taxon>Eukaryota</taxon>
        <taxon>Sar</taxon>
        <taxon>Alveolata</taxon>
        <taxon>Dinophyceae</taxon>
        <taxon>Suessiales</taxon>
        <taxon>Symbiodiniaceae</taxon>
        <taxon>Symbiodinium</taxon>
    </lineage>
</organism>
<accession>A0A812SKT6</accession>
<reference evidence="4" key="1">
    <citation type="submission" date="2021-02" db="EMBL/GenBank/DDBJ databases">
        <authorList>
            <person name="Dougan E. K."/>
            <person name="Rhodes N."/>
            <person name="Thang M."/>
            <person name="Chan C."/>
        </authorList>
    </citation>
    <scope>NUCLEOTIDE SEQUENCE</scope>
</reference>
<keyword evidence="3" id="KW-0732">Signal</keyword>
<name>A0A812SKT6_9DINO</name>
<keyword evidence="1" id="KW-0677">Repeat</keyword>
<evidence type="ECO:0000313" key="4">
    <source>
        <dbReference type="EMBL" id="CAE7490056.1"/>
    </source>
</evidence>
<dbReference type="PROSITE" id="PS51375">
    <property type="entry name" value="PPR"/>
    <property type="match status" value="1"/>
</dbReference>
<dbReference type="OrthoDB" id="541883at2759"/>
<dbReference type="Gene3D" id="1.25.40.10">
    <property type="entry name" value="Tetratricopeptide repeat domain"/>
    <property type="match status" value="1"/>
</dbReference>
<feature type="repeat" description="PPR" evidence="2">
    <location>
        <begin position="159"/>
        <end position="193"/>
    </location>
</feature>